<sequence length="129" mass="14423">MMGSRVLQICTNSIRRLSNNAAVDIKTVELLERLSLVDFANKAGVERLEEAIKFADKITEVDTTGVKPMLTVLEDTSLFLRDAKASEKNCRPELLKLATKTEENYYISPPPNIPLETDASVYFDGKSKK</sequence>
<dbReference type="InterPro" id="IPR003837">
    <property type="entry name" value="GatC"/>
</dbReference>
<dbReference type="EC" id="6.3.5.-" evidence="2"/>
<dbReference type="PANTHER" id="PTHR15004:SF0">
    <property type="entry name" value="GLUTAMYL-TRNA(GLN) AMIDOTRANSFERASE SUBUNIT C, MITOCHONDRIAL"/>
    <property type="match status" value="1"/>
</dbReference>
<dbReference type="NCBIfam" id="TIGR00135">
    <property type="entry name" value="gatC"/>
    <property type="match status" value="1"/>
</dbReference>
<dbReference type="PANTHER" id="PTHR15004">
    <property type="entry name" value="GLUTAMYL-TRNA(GLN) AMIDOTRANSFERASE SUBUNIT C, MITOCHONDRIAL"/>
    <property type="match status" value="1"/>
</dbReference>
<comment type="subunit">
    <text evidence="2">Subunit of the heterotrimeric GatCAB amidotransferase (AdT) complex, composed of A, B and C subunits.</text>
</comment>
<accession>A0ABY6L7E1</accession>
<dbReference type="InterPro" id="IPR036113">
    <property type="entry name" value="Asp/Glu-ADT_sf_sub_c"/>
</dbReference>
<keyword evidence="1 2" id="KW-0547">Nucleotide-binding</keyword>
<dbReference type="SUPFAM" id="SSF141000">
    <property type="entry name" value="Glu-tRNAGln amidotransferase C subunit"/>
    <property type="match status" value="1"/>
</dbReference>
<organism evidence="3 4">
    <name type="scientific">Cordylochernes scorpioides</name>
    <dbReference type="NCBI Taxonomy" id="51811"/>
    <lineage>
        <taxon>Eukaryota</taxon>
        <taxon>Metazoa</taxon>
        <taxon>Ecdysozoa</taxon>
        <taxon>Arthropoda</taxon>
        <taxon>Chelicerata</taxon>
        <taxon>Arachnida</taxon>
        <taxon>Pseudoscorpiones</taxon>
        <taxon>Cheliferoidea</taxon>
        <taxon>Chernetidae</taxon>
        <taxon>Cordylochernes</taxon>
    </lineage>
</organism>
<keyword evidence="4" id="KW-1185">Reference proteome</keyword>
<comment type="subcellular location">
    <subcellularLocation>
        <location evidence="2">Mitochondrion</location>
    </subcellularLocation>
</comment>
<dbReference type="EMBL" id="CP092876">
    <property type="protein sequence ID" value="UYV77081.1"/>
    <property type="molecule type" value="Genomic_DNA"/>
</dbReference>
<reference evidence="3 4" key="1">
    <citation type="submission" date="2022-01" db="EMBL/GenBank/DDBJ databases">
        <title>A chromosomal length assembly of Cordylochernes scorpioides.</title>
        <authorList>
            <person name="Zeh D."/>
            <person name="Zeh J."/>
        </authorList>
    </citation>
    <scope>NUCLEOTIDE SEQUENCE [LARGE SCALE GENOMIC DNA]</scope>
    <source>
        <strain evidence="3">IN4F17</strain>
        <tissue evidence="3">Whole Body</tissue>
    </source>
</reference>
<protein>
    <recommendedName>
        <fullName evidence="2">Glutamyl-tRNA(Gln) amidotransferase subunit C, mitochondrial</fullName>
        <shortName evidence="2">Glu-AdT subunit C</shortName>
        <ecNumber evidence="2">6.3.5.-</ecNumber>
    </recommendedName>
</protein>
<evidence type="ECO:0000256" key="2">
    <source>
        <dbReference type="HAMAP-Rule" id="MF_03149"/>
    </source>
</evidence>
<comment type="function">
    <text evidence="2">Allows the formation of correctly charged Gln-tRNA(Gln) through the transamidation of misacylated Glu-tRNA(Gln) in the mitochondria. The reaction takes place in the presence of glutamine and ATP through an activated gamma-phospho-Glu-tRNA(Gln).</text>
</comment>
<dbReference type="Proteomes" id="UP001235939">
    <property type="component" value="Chromosome 14"/>
</dbReference>
<keyword evidence="2" id="KW-0496">Mitochondrion</keyword>
<keyword evidence="2" id="KW-0436">Ligase</keyword>
<dbReference type="HAMAP" id="MF_00122">
    <property type="entry name" value="GatC"/>
    <property type="match status" value="1"/>
</dbReference>
<keyword evidence="2" id="KW-0067">ATP-binding</keyword>
<keyword evidence="2" id="KW-0648">Protein biosynthesis</keyword>
<evidence type="ECO:0000313" key="3">
    <source>
        <dbReference type="EMBL" id="UYV77081.1"/>
    </source>
</evidence>
<comment type="catalytic activity">
    <reaction evidence="2">
        <text>L-glutamyl-tRNA(Gln) + L-glutamine + ATP + H2O = L-glutaminyl-tRNA(Gln) + L-glutamate + ADP + phosphate + H(+)</text>
        <dbReference type="Rhea" id="RHEA:17521"/>
        <dbReference type="Rhea" id="RHEA-COMP:9681"/>
        <dbReference type="Rhea" id="RHEA-COMP:9684"/>
        <dbReference type="ChEBI" id="CHEBI:15377"/>
        <dbReference type="ChEBI" id="CHEBI:15378"/>
        <dbReference type="ChEBI" id="CHEBI:29985"/>
        <dbReference type="ChEBI" id="CHEBI:30616"/>
        <dbReference type="ChEBI" id="CHEBI:43474"/>
        <dbReference type="ChEBI" id="CHEBI:58359"/>
        <dbReference type="ChEBI" id="CHEBI:78520"/>
        <dbReference type="ChEBI" id="CHEBI:78521"/>
        <dbReference type="ChEBI" id="CHEBI:456216"/>
    </reaction>
</comment>
<gene>
    <name evidence="3" type="ORF">LAZ67_14003161</name>
</gene>
<name>A0ABY6L7E1_9ARAC</name>
<evidence type="ECO:0000313" key="4">
    <source>
        <dbReference type="Proteomes" id="UP001235939"/>
    </source>
</evidence>
<evidence type="ECO:0000256" key="1">
    <source>
        <dbReference type="ARBA" id="ARBA00022741"/>
    </source>
</evidence>
<proteinExistence type="inferred from homology"/>
<dbReference type="Pfam" id="PF02686">
    <property type="entry name" value="GatC"/>
    <property type="match status" value="1"/>
</dbReference>
<comment type="similarity">
    <text evidence="2">Belongs to the GatC family.</text>
</comment>